<dbReference type="AlphaFoldDB" id="A0A382NDZ1"/>
<sequence>MELKRRDFLKASSLGAGSLLLTQFVNQLHAAPKTRPARVLFFVQGNGVYPRDIQPQGIERLKTP</sequence>
<dbReference type="InterPro" id="IPR019546">
    <property type="entry name" value="TAT_signal_bac_arc"/>
</dbReference>
<evidence type="ECO:0008006" key="2">
    <source>
        <dbReference type="Google" id="ProtNLM"/>
    </source>
</evidence>
<evidence type="ECO:0000313" key="1">
    <source>
        <dbReference type="EMBL" id="SVC59413.1"/>
    </source>
</evidence>
<proteinExistence type="predicted"/>
<dbReference type="NCBIfam" id="TIGR01409">
    <property type="entry name" value="TAT_signal_seq"/>
    <property type="match status" value="1"/>
</dbReference>
<protein>
    <recommendedName>
        <fullName evidence="2">Twin-arginine translocation signal domain-containing protein</fullName>
    </recommendedName>
</protein>
<name>A0A382NDZ1_9ZZZZ</name>
<organism evidence="1">
    <name type="scientific">marine metagenome</name>
    <dbReference type="NCBI Taxonomy" id="408172"/>
    <lineage>
        <taxon>unclassified sequences</taxon>
        <taxon>metagenomes</taxon>
        <taxon>ecological metagenomes</taxon>
    </lineage>
</organism>
<dbReference type="EMBL" id="UINC01099836">
    <property type="protein sequence ID" value="SVC59413.1"/>
    <property type="molecule type" value="Genomic_DNA"/>
</dbReference>
<feature type="non-terminal residue" evidence="1">
    <location>
        <position position="64"/>
    </location>
</feature>
<dbReference type="InterPro" id="IPR006311">
    <property type="entry name" value="TAT_signal"/>
</dbReference>
<accession>A0A382NDZ1</accession>
<gene>
    <name evidence="1" type="ORF">METZ01_LOCUS312267</name>
</gene>
<dbReference type="PROSITE" id="PS51318">
    <property type="entry name" value="TAT"/>
    <property type="match status" value="1"/>
</dbReference>
<reference evidence="1" key="1">
    <citation type="submission" date="2018-05" db="EMBL/GenBank/DDBJ databases">
        <authorList>
            <person name="Lanie J.A."/>
            <person name="Ng W.-L."/>
            <person name="Kazmierczak K.M."/>
            <person name="Andrzejewski T.M."/>
            <person name="Davidsen T.M."/>
            <person name="Wayne K.J."/>
            <person name="Tettelin H."/>
            <person name="Glass J.I."/>
            <person name="Rusch D."/>
            <person name="Podicherti R."/>
            <person name="Tsui H.-C.T."/>
            <person name="Winkler M.E."/>
        </authorList>
    </citation>
    <scope>NUCLEOTIDE SEQUENCE</scope>
</reference>